<sequence>MRNIADATEPVIGYIGVQSVTEKRIFIERRQLPQSWVSLTGYEQDCGRPDTIKPPRPPWKTFSGPAILFLSTGLRAADIFIPLLIAWIAASAAPMSGLRFGSSK</sequence>
<reference evidence="2 3" key="1">
    <citation type="submission" date="2020-08" db="EMBL/GenBank/DDBJ databases">
        <title>Genome sequence of Hymenobacter qilianensis JCM 19763T.</title>
        <authorList>
            <person name="Hyun D.-W."/>
            <person name="Bae J.-W."/>
        </authorList>
    </citation>
    <scope>NUCLEOTIDE SEQUENCE [LARGE SCALE GENOMIC DNA]</scope>
    <source>
        <strain evidence="2 3">JCM 19763</strain>
    </source>
</reference>
<dbReference type="EMBL" id="CP060784">
    <property type="protein sequence ID" value="QNP54208.1"/>
    <property type="molecule type" value="Genomic_DNA"/>
</dbReference>
<proteinExistence type="predicted"/>
<evidence type="ECO:0000313" key="2">
    <source>
        <dbReference type="EMBL" id="QNP54208.1"/>
    </source>
</evidence>
<keyword evidence="1" id="KW-0472">Membrane</keyword>
<accession>A0A7H0H0Z2</accession>
<evidence type="ECO:0000313" key="3">
    <source>
        <dbReference type="Proteomes" id="UP000516093"/>
    </source>
</evidence>
<dbReference type="AlphaFoldDB" id="A0A7H0H0Z2"/>
<evidence type="ECO:0000256" key="1">
    <source>
        <dbReference type="SAM" id="Phobius"/>
    </source>
</evidence>
<organism evidence="2 3">
    <name type="scientific">Hymenobacter qilianensis</name>
    <dbReference type="NCBI Taxonomy" id="1385715"/>
    <lineage>
        <taxon>Bacteria</taxon>
        <taxon>Pseudomonadati</taxon>
        <taxon>Bacteroidota</taxon>
        <taxon>Cytophagia</taxon>
        <taxon>Cytophagales</taxon>
        <taxon>Hymenobacteraceae</taxon>
        <taxon>Hymenobacter</taxon>
    </lineage>
</organism>
<keyword evidence="1" id="KW-0812">Transmembrane</keyword>
<keyword evidence="1" id="KW-1133">Transmembrane helix</keyword>
<feature type="transmembrane region" description="Helical" evidence="1">
    <location>
        <begin position="79"/>
        <end position="98"/>
    </location>
</feature>
<dbReference type="KEGG" id="hqi:H9L05_03705"/>
<keyword evidence="3" id="KW-1185">Reference proteome</keyword>
<protein>
    <submittedName>
        <fullName evidence="2">Uncharacterized protein</fullName>
    </submittedName>
</protein>
<gene>
    <name evidence="2" type="ORF">H9L05_03705</name>
</gene>
<name>A0A7H0H0Z2_9BACT</name>
<dbReference type="Proteomes" id="UP000516093">
    <property type="component" value="Chromosome"/>
</dbReference>